<dbReference type="SUPFAM" id="SSF55874">
    <property type="entry name" value="ATPase domain of HSP90 chaperone/DNA topoisomerase II/histidine kinase"/>
    <property type="match status" value="1"/>
</dbReference>
<evidence type="ECO:0000313" key="4">
    <source>
        <dbReference type="Proteomes" id="UP000185663"/>
    </source>
</evidence>
<evidence type="ECO:0000313" key="3">
    <source>
        <dbReference type="EMBL" id="SDR86362.1"/>
    </source>
</evidence>
<dbReference type="Pfam" id="PF13581">
    <property type="entry name" value="HATPase_c_2"/>
    <property type="match status" value="1"/>
</dbReference>
<proteinExistence type="predicted"/>
<dbReference type="GO" id="GO:0004674">
    <property type="term" value="F:protein serine/threonine kinase activity"/>
    <property type="evidence" value="ECO:0007669"/>
    <property type="project" value="UniProtKB-KW"/>
</dbReference>
<keyword evidence="4" id="KW-1185">Reference proteome</keyword>
<keyword evidence="1" id="KW-0723">Serine/threonine-protein kinase</keyword>
<protein>
    <submittedName>
        <fullName evidence="3">Anti-sigma regulatory factor (Ser/Thr protein kinase)</fullName>
    </submittedName>
</protein>
<dbReference type="STRING" id="545619.SAMN04489860_0246"/>
<gene>
    <name evidence="3" type="ORF">SAMN04489860_0246</name>
</gene>
<evidence type="ECO:0000259" key="2">
    <source>
        <dbReference type="Pfam" id="PF13581"/>
    </source>
</evidence>
<keyword evidence="3" id="KW-0808">Transferase</keyword>
<dbReference type="InterPro" id="IPR003594">
    <property type="entry name" value="HATPase_dom"/>
</dbReference>
<dbReference type="Proteomes" id="UP000185663">
    <property type="component" value="Chromosome I"/>
</dbReference>
<dbReference type="CDD" id="cd16936">
    <property type="entry name" value="HATPase_RsbW-like"/>
    <property type="match status" value="1"/>
</dbReference>
<feature type="domain" description="Histidine kinase/HSP90-like ATPase" evidence="2">
    <location>
        <begin position="26"/>
        <end position="136"/>
    </location>
</feature>
<name>A0A1H1MIC8_9CELL</name>
<dbReference type="InterPro" id="IPR050267">
    <property type="entry name" value="Anti-sigma-factor_SerPK"/>
</dbReference>
<dbReference type="PANTHER" id="PTHR35526">
    <property type="entry name" value="ANTI-SIGMA-F FACTOR RSBW-RELATED"/>
    <property type="match status" value="1"/>
</dbReference>
<dbReference type="InterPro" id="IPR036890">
    <property type="entry name" value="HATPase_C_sf"/>
</dbReference>
<reference evidence="3 4" key="1">
    <citation type="submission" date="2016-10" db="EMBL/GenBank/DDBJ databases">
        <authorList>
            <person name="de Groot N.N."/>
        </authorList>
    </citation>
    <scope>NUCLEOTIDE SEQUENCE [LARGE SCALE GENOMIC DNA]</scope>
    <source>
        <strain evidence="3 4">DSM 22126</strain>
    </source>
</reference>
<sequence>MDQTMTLGPTPAGFRELRSWPLLSVDDLAVVRQDLASTLPQSPGASLEEVPESVVLVVSELATNALRHGGGPVSVHLSERSGEVLVDVVDRAPDVAPQFVDGRPVGGGGFGLRLAARLADQLGWYATDTGKHVWAQFSVSSKMPSLSA</sequence>
<dbReference type="RefSeq" id="WP_052366726.1">
    <property type="nucleotide sequence ID" value="NZ_LT629776.1"/>
</dbReference>
<evidence type="ECO:0000256" key="1">
    <source>
        <dbReference type="ARBA" id="ARBA00022527"/>
    </source>
</evidence>
<dbReference type="eggNOG" id="COG3920">
    <property type="taxonomic scope" value="Bacteria"/>
</dbReference>
<dbReference type="OrthoDB" id="3297757at2"/>
<dbReference type="AlphaFoldDB" id="A0A1H1MIC8"/>
<organism evidence="3 4">
    <name type="scientific">Paraoerskovia marina</name>
    <dbReference type="NCBI Taxonomy" id="545619"/>
    <lineage>
        <taxon>Bacteria</taxon>
        <taxon>Bacillati</taxon>
        <taxon>Actinomycetota</taxon>
        <taxon>Actinomycetes</taxon>
        <taxon>Micrococcales</taxon>
        <taxon>Cellulomonadaceae</taxon>
        <taxon>Paraoerskovia</taxon>
    </lineage>
</organism>
<dbReference type="EMBL" id="LT629776">
    <property type="protein sequence ID" value="SDR86362.1"/>
    <property type="molecule type" value="Genomic_DNA"/>
</dbReference>
<accession>A0A1H1MIC8</accession>
<dbReference type="PANTHER" id="PTHR35526:SF3">
    <property type="entry name" value="ANTI-SIGMA-F FACTOR RSBW"/>
    <property type="match status" value="1"/>
</dbReference>
<dbReference type="Gene3D" id="3.30.565.10">
    <property type="entry name" value="Histidine kinase-like ATPase, C-terminal domain"/>
    <property type="match status" value="1"/>
</dbReference>
<keyword evidence="3" id="KW-0418">Kinase</keyword>